<keyword evidence="4" id="KW-0540">Nuclease</keyword>
<feature type="region of interest" description="Disordered" evidence="2">
    <location>
        <begin position="1"/>
        <end position="22"/>
    </location>
</feature>
<dbReference type="Gene3D" id="3.90.75.20">
    <property type="match status" value="1"/>
</dbReference>
<dbReference type="EMBL" id="GDID01004833">
    <property type="protein sequence ID" value="JAP91773.1"/>
    <property type="molecule type" value="Transcribed_RNA"/>
</dbReference>
<protein>
    <submittedName>
        <fullName evidence="4">HNH endonuclease domain-containing protein</fullName>
    </submittedName>
</protein>
<proteinExistence type="predicted"/>
<evidence type="ECO:0000313" key="4">
    <source>
        <dbReference type="EMBL" id="JAP91773.1"/>
    </source>
</evidence>
<dbReference type="InterPro" id="IPR036875">
    <property type="entry name" value="Znf_CCHC_sf"/>
</dbReference>
<keyword evidence="4" id="KW-0378">Hydrolase</keyword>
<gene>
    <name evidence="4" type="ORF">TPC1_16507</name>
</gene>
<dbReference type="GO" id="GO:0004519">
    <property type="term" value="F:endonuclease activity"/>
    <property type="evidence" value="ECO:0007669"/>
    <property type="project" value="UniProtKB-KW"/>
</dbReference>
<dbReference type="InterPro" id="IPR003615">
    <property type="entry name" value="HNH_nuc"/>
</dbReference>
<organism evidence="4">
    <name type="scientific">Trepomonas sp. PC1</name>
    <dbReference type="NCBI Taxonomy" id="1076344"/>
    <lineage>
        <taxon>Eukaryota</taxon>
        <taxon>Metamonada</taxon>
        <taxon>Diplomonadida</taxon>
        <taxon>Hexamitidae</taxon>
        <taxon>Hexamitinae</taxon>
        <taxon>Trepomonas</taxon>
    </lineage>
</organism>
<dbReference type="Pfam" id="PF13392">
    <property type="entry name" value="HNH_3"/>
    <property type="match status" value="1"/>
</dbReference>
<keyword evidence="1" id="KW-0863">Zinc-finger</keyword>
<evidence type="ECO:0000256" key="2">
    <source>
        <dbReference type="SAM" id="MobiDB-lite"/>
    </source>
</evidence>
<dbReference type="InterPro" id="IPR044925">
    <property type="entry name" value="His-Me_finger_sf"/>
</dbReference>
<sequence length="105" mass="12550">KLQTKTNKGGYRQFQDQNGDWQYTHRKAAENKLERQLQKTEQVHHINKNTKDNRYENLAVLKKNIHQEVHRAEKIGELRCFRCGRDSHLANECFARTDFQGNRLK</sequence>
<dbReference type="PROSITE" id="PS50158">
    <property type="entry name" value="ZF_CCHC"/>
    <property type="match status" value="1"/>
</dbReference>
<keyword evidence="4" id="KW-0255">Endonuclease</keyword>
<evidence type="ECO:0000259" key="3">
    <source>
        <dbReference type="PROSITE" id="PS50158"/>
    </source>
</evidence>
<keyword evidence="1" id="KW-0862">Zinc</keyword>
<name>A0A146K4D8_9EUKA</name>
<feature type="domain" description="CCHC-type" evidence="3">
    <location>
        <begin position="79"/>
        <end position="93"/>
    </location>
</feature>
<dbReference type="SUPFAM" id="SSF54060">
    <property type="entry name" value="His-Me finger endonucleases"/>
    <property type="match status" value="1"/>
</dbReference>
<reference evidence="4" key="1">
    <citation type="submission" date="2015-07" db="EMBL/GenBank/DDBJ databases">
        <title>Adaptation to a free-living lifestyle via gene acquisitions in the diplomonad Trepomonas sp. PC1.</title>
        <authorList>
            <person name="Xu F."/>
            <person name="Jerlstrom-Hultqvist J."/>
            <person name="Kolisko M."/>
            <person name="Simpson A.G.B."/>
            <person name="Roger A.J."/>
            <person name="Svard S.G."/>
            <person name="Andersson J.O."/>
        </authorList>
    </citation>
    <scope>NUCLEOTIDE SEQUENCE</scope>
    <source>
        <strain evidence="4">PC1</strain>
    </source>
</reference>
<dbReference type="GO" id="GO:0008270">
    <property type="term" value="F:zinc ion binding"/>
    <property type="evidence" value="ECO:0007669"/>
    <property type="project" value="UniProtKB-KW"/>
</dbReference>
<dbReference type="GO" id="GO:0003676">
    <property type="term" value="F:nucleic acid binding"/>
    <property type="evidence" value="ECO:0007669"/>
    <property type="project" value="InterPro"/>
</dbReference>
<keyword evidence="1" id="KW-0479">Metal-binding</keyword>
<dbReference type="InterPro" id="IPR001878">
    <property type="entry name" value="Znf_CCHC"/>
</dbReference>
<evidence type="ECO:0000256" key="1">
    <source>
        <dbReference type="PROSITE-ProRule" id="PRU00047"/>
    </source>
</evidence>
<dbReference type="SUPFAM" id="SSF57756">
    <property type="entry name" value="Retrovirus zinc finger-like domains"/>
    <property type="match status" value="1"/>
</dbReference>
<dbReference type="AlphaFoldDB" id="A0A146K4D8"/>
<dbReference type="Pfam" id="PF14787">
    <property type="entry name" value="zf-CCHC_5"/>
    <property type="match status" value="1"/>
</dbReference>
<accession>A0A146K4D8</accession>
<feature type="non-terminal residue" evidence="4">
    <location>
        <position position="1"/>
    </location>
</feature>